<dbReference type="InterPro" id="IPR017871">
    <property type="entry name" value="ABC_transporter-like_CS"/>
</dbReference>
<evidence type="ECO:0000313" key="6">
    <source>
        <dbReference type="Proteomes" id="UP000442109"/>
    </source>
</evidence>
<dbReference type="PROSITE" id="PS50893">
    <property type="entry name" value="ABC_TRANSPORTER_2"/>
    <property type="match status" value="2"/>
</dbReference>
<dbReference type="OrthoDB" id="9784450at2"/>
<dbReference type="InterPro" id="IPR003593">
    <property type="entry name" value="AAA+_ATPase"/>
</dbReference>
<proteinExistence type="predicted"/>
<reference evidence="5 6" key="1">
    <citation type="journal article" date="2019" name="PLoS ONE">
        <title>Pup mortality in New Zealand sea lions (Phocarctos hookeri) at Enderby Island, Auckland Islands, 2013-18.</title>
        <authorList>
            <person name="Michael S.A."/>
            <person name="Hayman D.T.S."/>
            <person name="Gray R."/>
            <person name="Zhang J."/>
            <person name="Rogers L."/>
            <person name="Roe W.D."/>
        </authorList>
    </citation>
    <scope>NUCLEOTIDE SEQUENCE [LARGE SCALE GENOMIC DNA]</scope>
    <source>
        <strain evidence="5 6">SM868</strain>
    </source>
</reference>
<organism evidence="5 6">
    <name type="scientific">Psychrobacter sanguinis</name>
    <dbReference type="NCBI Taxonomy" id="861445"/>
    <lineage>
        <taxon>Bacteria</taxon>
        <taxon>Pseudomonadati</taxon>
        <taxon>Pseudomonadota</taxon>
        <taxon>Gammaproteobacteria</taxon>
        <taxon>Moraxellales</taxon>
        <taxon>Moraxellaceae</taxon>
        <taxon>Psychrobacter</taxon>
    </lineage>
</organism>
<sequence>MPVSPANPSDFACHPAQSTKIDGSSINHNCAEQYGGEPVLSVSHLHIAQAHTVLVQDLSYRLYQKQTLAIVGESGSGKSLSSLALLGLLPESLSVKGTVSLQQVGELPITQQPDGFARRQVKRERILKQVRGAKIAMVFQEPMTALNPLHTVGKQIAESLRLSGLPKSQIKARIIELLNDVNIKQPEQKLNRYPHELSGGQRQRVMIAMALAQNPDVLIADEPTTALDVSLQHEILELLNRLKQQKGMAMLLISHDLNLVRRYSHQIIVMQQGTVVEQGLSEQIFNHPKSAYTLSLINQNFGPALSLSDDSDTVPIIKAINLSIAFAAKKSLLGGVSEWAPAVNNVSFELARGASLGIVGESGSGKTTIALALSRLLSTQAQVSGEIDVAGIKVNSLSKSKLRHFRSTLQMVFQDPFASINSRFNVMQIIEEGLLVKGVDKAEREKAVIDVLQTVNLPPDFVYRYPHELSGGQRQRVALARALIMRPKVIILDEPTSALDSSTQVAVVHLLRDIQARFGISYIFISHDLKVVQALCQHIMVLKAGACVEYQPTQQLFENPQHPYSKLLIDTSAHSQQF</sequence>
<gene>
    <name evidence="5" type="ORF">GB996_03480</name>
</gene>
<feature type="domain" description="ABC transporter" evidence="4">
    <location>
        <begin position="317"/>
        <end position="569"/>
    </location>
</feature>
<dbReference type="NCBIfam" id="NF008453">
    <property type="entry name" value="PRK11308.1"/>
    <property type="match status" value="2"/>
</dbReference>
<dbReference type="PANTHER" id="PTHR43776:SF8">
    <property type="entry name" value="ABC TRANSPORTER, ATP-BINDING PROTEIN"/>
    <property type="match status" value="1"/>
</dbReference>
<dbReference type="EMBL" id="WFKQ01000002">
    <property type="protein sequence ID" value="MUG31849.1"/>
    <property type="molecule type" value="Genomic_DNA"/>
</dbReference>
<dbReference type="GO" id="GO:0016887">
    <property type="term" value="F:ATP hydrolysis activity"/>
    <property type="evidence" value="ECO:0007669"/>
    <property type="project" value="InterPro"/>
</dbReference>
<dbReference type="Proteomes" id="UP000442109">
    <property type="component" value="Unassembled WGS sequence"/>
</dbReference>
<dbReference type="Pfam" id="PF08352">
    <property type="entry name" value="oligo_HPY"/>
    <property type="match status" value="1"/>
</dbReference>
<keyword evidence="3 5" id="KW-0067">ATP-binding</keyword>
<name>A0A844LYS0_9GAMM</name>
<dbReference type="AlphaFoldDB" id="A0A844LYS0"/>
<dbReference type="GO" id="GO:0015833">
    <property type="term" value="P:peptide transport"/>
    <property type="evidence" value="ECO:0007669"/>
    <property type="project" value="InterPro"/>
</dbReference>
<dbReference type="SUPFAM" id="SSF52540">
    <property type="entry name" value="P-loop containing nucleoside triphosphate hydrolases"/>
    <property type="match status" value="2"/>
</dbReference>
<evidence type="ECO:0000313" key="5">
    <source>
        <dbReference type="EMBL" id="MUG31849.1"/>
    </source>
</evidence>
<dbReference type="RefSeq" id="WP_155586863.1">
    <property type="nucleotide sequence ID" value="NZ_WFKQ01000002.1"/>
</dbReference>
<dbReference type="NCBIfam" id="NF007739">
    <property type="entry name" value="PRK10419.1"/>
    <property type="match status" value="2"/>
</dbReference>
<dbReference type="Gene3D" id="3.40.50.300">
    <property type="entry name" value="P-loop containing nucleotide triphosphate hydrolases"/>
    <property type="match status" value="2"/>
</dbReference>
<evidence type="ECO:0000256" key="1">
    <source>
        <dbReference type="ARBA" id="ARBA00022448"/>
    </source>
</evidence>
<dbReference type="PANTHER" id="PTHR43776">
    <property type="entry name" value="TRANSPORT ATP-BINDING PROTEIN"/>
    <property type="match status" value="1"/>
</dbReference>
<protein>
    <submittedName>
        <fullName evidence="5">Dipeptide ABC transporter ATP-binding protein</fullName>
    </submittedName>
</protein>
<dbReference type="PROSITE" id="PS00211">
    <property type="entry name" value="ABC_TRANSPORTER_1"/>
    <property type="match status" value="2"/>
</dbReference>
<dbReference type="CDD" id="cd03257">
    <property type="entry name" value="ABC_NikE_OppD_transporters"/>
    <property type="match status" value="2"/>
</dbReference>
<evidence type="ECO:0000256" key="2">
    <source>
        <dbReference type="ARBA" id="ARBA00022741"/>
    </source>
</evidence>
<comment type="caution">
    <text evidence="5">The sequence shown here is derived from an EMBL/GenBank/DDBJ whole genome shotgun (WGS) entry which is preliminary data.</text>
</comment>
<dbReference type="GO" id="GO:0055085">
    <property type="term" value="P:transmembrane transport"/>
    <property type="evidence" value="ECO:0007669"/>
    <property type="project" value="UniProtKB-ARBA"/>
</dbReference>
<dbReference type="GO" id="GO:0005524">
    <property type="term" value="F:ATP binding"/>
    <property type="evidence" value="ECO:0007669"/>
    <property type="project" value="UniProtKB-KW"/>
</dbReference>
<evidence type="ECO:0000259" key="4">
    <source>
        <dbReference type="PROSITE" id="PS50893"/>
    </source>
</evidence>
<dbReference type="InterPro" id="IPR003439">
    <property type="entry name" value="ABC_transporter-like_ATP-bd"/>
</dbReference>
<dbReference type="Pfam" id="PF00005">
    <property type="entry name" value="ABC_tran"/>
    <property type="match status" value="2"/>
</dbReference>
<feature type="domain" description="ABC transporter" evidence="4">
    <location>
        <begin position="40"/>
        <end position="297"/>
    </location>
</feature>
<dbReference type="InterPro" id="IPR050319">
    <property type="entry name" value="ABC_transp_ATP-bind"/>
</dbReference>
<keyword evidence="1" id="KW-0813">Transport</keyword>
<dbReference type="SMART" id="SM00382">
    <property type="entry name" value="AAA"/>
    <property type="match status" value="2"/>
</dbReference>
<evidence type="ECO:0000256" key="3">
    <source>
        <dbReference type="ARBA" id="ARBA00022840"/>
    </source>
</evidence>
<keyword evidence="6" id="KW-1185">Reference proteome</keyword>
<dbReference type="InterPro" id="IPR013563">
    <property type="entry name" value="Oligopep_ABC_C"/>
</dbReference>
<keyword evidence="2" id="KW-0547">Nucleotide-binding</keyword>
<dbReference type="InterPro" id="IPR027417">
    <property type="entry name" value="P-loop_NTPase"/>
</dbReference>
<accession>A0A844LYS0</accession>